<dbReference type="PANTHER" id="PTHR43357:SF4">
    <property type="entry name" value="INNER MEMBRANE ABC TRANSPORTER PERMEASE PROTEIN YDCV"/>
    <property type="match status" value="1"/>
</dbReference>
<dbReference type="GO" id="GO:0055085">
    <property type="term" value="P:transmembrane transport"/>
    <property type="evidence" value="ECO:0007669"/>
    <property type="project" value="InterPro"/>
</dbReference>
<feature type="transmembrane region" description="Helical" evidence="8">
    <location>
        <begin position="65"/>
        <end position="84"/>
    </location>
</feature>
<dbReference type="AlphaFoldDB" id="A0A444QF59"/>
<dbReference type="Proteomes" id="UP000288603">
    <property type="component" value="Unassembled WGS sequence"/>
</dbReference>
<dbReference type="RefSeq" id="WP_128497393.1">
    <property type="nucleotide sequence ID" value="NZ_RZNC01000001.1"/>
</dbReference>
<feature type="transmembrane region" description="Helical" evidence="8">
    <location>
        <begin position="173"/>
        <end position="195"/>
    </location>
</feature>
<dbReference type="Pfam" id="PF00528">
    <property type="entry name" value="BPD_transp_1"/>
    <property type="match status" value="1"/>
</dbReference>
<organism evidence="10 11">
    <name type="scientific">Labedella populi</name>
    <dbReference type="NCBI Taxonomy" id="2498850"/>
    <lineage>
        <taxon>Bacteria</taxon>
        <taxon>Bacillati</taxon>
        <taxon>Actinomycetota</taxon>
        <taxon>Actinomycetes</taxon>
        <taxon>Micrococcales</taxon>
        <taxon>Microbacteriaceae</taxon>
        <taxon>Labedella</taxon>
    </lineage>
</organism>
<accession>A0A444QF59</accession>
<dbReference type="InterPro" id="IPR035906">
    <property type="entry name" value="MetI-like_sf"/>
</dbReference>
<evidence type="ECO:0000256" key="5">
    <source>
        <dbReference type="ARBA" id="ARBA00022692"/>
    </source>
</evidence>
<evidence type="ECO:0000313" key="10">
    <source>
        <dbReference type="EMBL" id="RWZ68148.1"/>
    </source>
</evidence>
<reference evidence="10 11" key="1">
    <citation type="submission" date="2018-12" db="EMBL/GenBank/DDBJ databases">
        <authorList>
            <person name="Li F."/>
        </authorList>
    </citation>
    <scope>NUCLEOTIDE SEQUENCE [LARGE SCALE GENOMIC DNA]</scope>
    <source>
        <strain evidence="10 11">8H24J-4-2</strain>
    </source>
</reference>
<proteinExistence type="inferred from homology"/>
<evidence type="ECO:0000259" key="9">
    <source>
        <dbReference type="PROSITE" id="PS50928"/>
    </source>
</evidence>
<dbReference type="InterPro" id="IPR000515">
    <property type="entry name" value="MetI-like"/>
</dbReference>
<sequence>MNAGVSVRVVGILIAILLIVPTIVICATAFTSGSSVTFPPQGFSLRWIDDVLGDRRWMRAFGNSFSVGLLAALFAMIAGAALALGAARARGAVASVFTAVSVLPMIVPLVVGAIGFYLVYARLGLTGNVLGLAIAHGVLGLPYVFVNVLALLRTLDPRIEEAARVHGAGQLTTLVTITLPLLAPATVIGGLLAFISSWDEVVVATFLSDARFQTLPVLMYGQIRSGVEPSVSAVALVVTVVTFAVVLVVFSVGPIRARLARRSSRP</sequence>
<keyword evidence="4" id="KW-0997">Cell inner membrane</keyword>
<keyword evidence="2 8" id="KW-0813">Transport</keyword>
<evidence type="ECO:0000256" key="6">
    <source>
        <dbReference type="ARBA" id="ARBA00022989"/>
    </source>
</evidence>
<comment type="similarity">
    <text evidence="8">Belongs to the binding-protein-dependent transport system permease family.</text>
</comment>
<feature type="transmembrane region" description="Helical" evidence="8">
    <location>
        <begin position="96"/>
        <end position="120"/>
    </location>
</feature>
<evidence type="ECO:0000256" key="3">
    <source>
        <dbReference type="ARBA" id="ARBA00022475"/>
    </source>
</evidence>
<evidence type="ECO:0000313" key="11">
    <source>
        <dbReference type="Proteomes" id="UP000288603"/>
    </source>
</evidence>
<feature type="transmembrane region" description="Helical" evidence="8">
    <location>
        <begin position="132"/>
        <end position="152"/>
    </location>
</feature>
<keyword evidence="3" id="KW-1003">Cell membrane</keyword>
<keyword evidence="6 8" id="KW-1133">Transmembrane helix</keyword>
<evidence type="ECO:0000256" key="7">
    <source>
        <dbReference type="ARBA" id="ARBA00023136"/>
    </source>
</evidence>
<evidence type="ECO:0000256" key="8">
    <source>
        <dbReference type="RuleBase" id="RU363032"/>
    </source>
</evidence>
<keyword evidence="7 8" id="KW-0472">Membrane</keyword>
<keyword evidence="5 8" id="KW-0812">Transmembrane</keyword>
<dbReference type="EMBL" id="RZNC01000001">
    <property type="protein sequence ID" value="RWZ68148.1"/>
    <property type="molecule type" value="Genomic_DNA"/>
</dbReference>
<evidence type="ECO:0000256" key="2">
    <source>
        <dbReference type="ARBA" id="ARBA00022448"/>
    </source>
</evidence>
<evidence type="ECO:0000256" key="4">
    <source>
        <dbReference type="ARBA" id="ARBA00022519"/>
    </source>
</evidence>
<dbReference type="CDD" id="cd06261">
    <property type="entry name" value="TM_PBP2"/>
    <property type="match status" value="1"/>
</dbReference>
<dbReference type="SUPFAM" id="SSF161098">
    <property type="entry name" value="MetI-like"/>
    <property type="match status" value="1"/>
</dbReference>
<protein>
    <submittedName>
        <fullName evidence="10">ABC transporter permease</fullName>
    </submittedName>
</protein>
<name>A0A444QF59_9MICO</name>
<feature type="domain" description="ABC transmembrane type-1" evidence="9">
    <location>
        <begin position="61"/>
        <end position="249"/>
    </location>
</feature>
<keyword evidence="11" id="KW-1185">Reference proteome</keyword>
<dbReference type="OrthoDB" id="9810794at2"/>
<evidence type="ECO:0000256" key="1">
    <source>
        <dbReference type="ARBA" id="ARBA00004429"/>
    </source>
</evidence>
<feature type="transmembrane region" description="Helical" evidence="8">
    <location>
        <begin position="233"/>
        <end position="255"/>
    </location>
</feature>
<comment type="subcellular location">
    <subcellularLocation>
        <location evidence="1">Cell inner membrane</location>
        <topology evidence="1">Multi-pass membrane protein</topology>
    </subcellularLocation>
    <subcellularLocation>
        <location evidence="8">Cell membrane</location>
        <topology evidence="8">Multi-pass membrane protein</topology>
    </subcellularLocation>
</comment>
<gene>
    <name evidence="10" type="ORF">ELQ92_02610</name>
</gene>
<feature type="transmembrane region" description="Helical" evidence="8">
    <location>
        <begin position="7"/>
        <end position="30"/>
    </location>
</feature>
<dbReference type="GO" id="GO:0005886">
    <property type="term" value="C:plasma membrane"/>
    <property type="evidence" value="ECO:0007669"/>
    <property type="project" value="UniProtKB-SubCell"/>
</dbReference>
<dbReference type="Gene3D" id="1.10.3720.10">
    <property type="entry name" value="MetI-like"/>
    <property type="match status" value="1"/>
</dbReference>
<comment type="caution">
    <text evidence="10">The sequence shown here is derived from an EMBL/GenBank/DDBJ whole genome shotgun (WGS) entry which is preliminary data.</text>
</comment>
<dbReference type="PROSITE" id="PS50928">
    <property type="entry name" value="ABC_TM1"/>
    <property type="match status" value="1"/>
</dbReference>
<dbReference type="PANTHER" id="PTHR43357">
    <property type="entry name" value="INNER MEMBRANE ABC TRANSPORTER PERMEASE PROTEIN YDCV"/>
    <property type="match status" value="1"/>
</dbReference>